<name>A0AB73TAN8_9FIRM</name>
<dbReference type="Pfam" id="PF01476">
    <property type="entry name" value="LysM"/>
    <property type="match status" value="1"/>
</dbReference>
<reference evidence="2 3" key="1">
    <citation type="submission" date="2018-05" db="EMBL/GenBank/DDBJ databases">
        <authorList>
            <person name="Goeker M."/>
            <person name="Huntemann M."/>
            <person name="Clum A."/>
            <person name="Pillay M."/>
            <person name="Palaniappan K."/>
            <person name="Varghese N."/>
            <person name="Mikhailova N."/>
            <person name="Stamatis D."/>
            <person name="Reddy T."/>
            <person name="Daum C."/>
            <person name="Shapiro N."/>
            <person name="Ivanova N."/>
            <person name="Kyrpides N."/>
            <person name="Woyke T."/>
        </authorList>
    </citation>
    <scope>NUCLEOTIDE SEQUENCE [LARGE SCALE GENOMIC DNA]</scope>
    <source>
        <strain evidence="2 3">DSM 26524</strain>
    </source>
</reference>
<dbReference type="InterPro" id="IPR036779">
    <property type="entry name" value="LysM_dom_sf"/>
</dbReference>
<organism evidence="2 3">
    <name type="scientific">Murimonas intestini</name>
    <dbReference type="NCBI Taxonomy" id="1337051"/>
    <lineage>
        <taxon>Bacteria</taxon>
        <taxon>Bacillati</taxon>
        <taxon>Bacillota</taxon>
        <taxon>Clostridia</taxon>
        <taxon>Lachnospirales</taxon>
        <taxon>Lachnospiraceae</taxon>
        <taxon>Murimonas</taxon>
    </lineage>
</organism>
<accession>A0AB73TAN8</accession>
<gene>
    <name evidence="2" type="ORF">C7383_101683</name>
</gene>
<proteinExistence type="predicted"/>
<dbReference type="Gene3D" id="3.10.350.10">
    <property type="entry name" value="LysM domain"/>
    <property type="match status" value="1"/>
</dbReference>
<dbReference type="RefSeq" id="WP_109624695.1">
    <property type="nucleotide sequence ID" value="NZ_CABJAT010000001.1"/>
</dbReference>
<protein>
    <submittedName>
        <fullName evidence="2">LysM domain-containing protein</fullName>
    </submittedName>
</protein>
<feature type="domain" description="LysM" evidence="1">
    <location>
        <begin position="72"/>
        <end position="121"/>
    </location>
</feature>
<evidence type="ECO:0000313" key="2">
    <source>
        <dbReference type="EMBL" id="PWJ79302.1"/>
    </source>
</evidence>
<sequence length="128" mass="14715">MNEREKAGRNNKSAYSRRRKAAIRRRQVMRCKCIIGLCTLLISIGAAASVFGNLKVNADDTKQLYKYYTDVRVERGDTLYDIAAANMSEGYDSIQDYLKEVRVINSVYTDDIYYGQTLVVPYYSEELK</sequence>
<dbReference type="Proteomes" id="UP000245412">
    <property type="component" value="Unassembled WGS sequence"/>
</dbReference>
<evidence type="ECO:0000259" key="1">
    <source>
        <dbReference type="Pfam" id="PF01476"/>
    </source>
</evidence>
<comment type="caution">
    <text evidence="2">The sequence shown here is derived from an EMBL/GenBank/DDBJ whole genome shotgun (WGS) entry which is preliminary data.</text>
</comment>
<keyword evidence="3" id="KW-1185">Reference proteome</keyword>
<dbReference type="InterPro" id="IPR018392">
    <property type="entry name" value="LysM"/>
</dbReference>
<dbReference type="EMBL" id="QGGY01000001">
    <property type="protein sequence ID" value="PWJ79302.1"/>
    <property type="molecule type" value="Genomic_DNA"/>
</dbReference>
<dbReference type="AlphaFoldDB" id="A0AB73TAN8"/>
<evidence type="ECO:0000313" key="3">
    <source>
        <dbReference type="Proteomes" id="UP000245412"/>
    </source>
</evidence>